<evidence type="ECO:0000256" key="2">
    <source>
        <dbReference type="ARBA" id="ARBA00004236"/>
    </source>
</evidence>
<keyword evidence="5 17" id="KW-0121">Carboxypeptidase</keyword>
<dbReference type="Gene3D" id="3.90.1310.10">
    <property type="entry name" value="Penicillin-binding protein 2a (Domain 2)"/>
    <property type="match status" value="1"/>
</dbReference>
<dbReference type="InterPro" id="IPR017790">
    <property type="entry name" value="Penicillin-binding_protein_2"/>
</dbReference>
<protein>
    <submittedName>
        <fullName evidence="17">Penicillin-binding protein 2</fullName>
        <ecNumber evidence="17">3.4.16.4</ecNumber>
    </submittedName>
</protein>
<keyword evidence="11" id="KW-1133">Transmembrane helix</keyword>
<keyword evidence="3" id="KW-1003">Cell membrane</keyword>
<keyword evidence="4" id="KW-0997">Cell inner membrane</keyword>
<dbReference type="GO" id="GO:0005886">
    <property type="term" value="C:plasma membrane"/>
    <property type="evidence" value="ECO:0007669"/>
    <property type="project" value="UniProtKB-SubCell"/>
</dbReference>
<dbReference type="PANTHER" id="PTHR30627:SF2">
    <property type="entry name" value="PEPTIDOGLYCAN D,D-TRANSPEPTIDASE MRDA"/>
    <property type="match status" value="1"/>
</dbReference>
<evidence type="ECO:0000256" key="4">
    <source>
        <dbReference type="ARBA" id="ARBA00022519"/>
    </source>
</evidence>
<sequence length="643" mass="70712">MSSRNPTQGRMTRRGLLLLGAQLSLIAGLGYRVRQLQVEEADRYRMLAEENRMNIRLLAPGRGLIFDRNGVPLAENRQNYRVVMIREQAGDVEAVLDRLARLIPLPEDRRERVLREIRQRSAFVPVTVTEHLSWEEISRVASNAPALPGVLPEVGLTRHYPKGTASAHLVGYVGPVSERDLAAQESPDPLLQIPDFQIGKTGIEVRLEGELRGSAGASQIEVNALGRVMRELDRREGVPGQDLHLTIDGGIQEYALRRMDGQSAASVVMDVNSGEILASASAPSFDPNAFVFGISFDNWNTLLNDPYRPLSNKAVSGAYPPGSTFKMVVALAAIEAGLVTPDETVYCPGHYQLGDRRFHCWRSGGHGHMNLRDSLKQSCDVYYYDVARRVGVDAITQMANRLGVGVRHDLPLPAISEGLTPTREWKQRRYNEAWLVGDTINVGIGQGFMLASPLQLAVMTARLATGRAVEPRLIRARNGVPEPIPGAPDLGIPRAALEQVRVGMHAVVNDRRGTAYRSRIADPEVEMAGKTGTSQVRIITPEERARGVFRNEDLPWNRRDHALFVCYAPFDNPRYAVATVVEHGGGGSAVAAPIARDILMRTLYGPVPPLAAYPPDERQEIERRRAEEPAPEAPAAPTQTGRA</sequence>
<keyword evidence="12" id="KW-0472">Membrane</keyword>
<dbReference type="EC" id="3.4.16.4" evidence="17"/>
<reference evidence="17 18" key="1">
    <citation type="submission" date="2020-05" db="EMBL/GenBank/DDBJ databases">
        <title>Gimesia benthica sp. nov., a novel planctomycete isolated from a deep-sea water sample of the Northwest Indian Ocean.</title>
        <authorList>
            <person name="Wang J."/>
            <person name="Ruan C."/>
            <person name="Song L."/>
            <person name="Zhu Y."/>
            <person name="Li A."/>
            <person name="Zheng X."/>
            <person name="Wang L."/>
            <person name="Lu Z."/>
            <person name="Huang Y."/>
            <person name="Du W."/>
            <person name="Zhou Y."/>
            <person name="Huang L."/>
            <person name="Dai X."/>
        </authorList>
    </citation>
    <scope>NUCLEOTIDE SEQUENCE [LARGE SCALE GENOMIC DNA]</scope>
    <source>
        <strain evidence="17 18">YYQ-30</strain>
    </source>
</reference>
<comment type="subcellular location">
    <subcellularLocation>
        <location evidence="2">Cell membrane</location>
    </subcellularLocation>
    <subcellularLocation>
        <location evidence="1">Membrane</location>
        <topology evidence="1">Single-pass membrane protein</topology>
    </subcellularLocation>
</comment>
<keyword evidence="8 17" id="KW-0378">Hydrolase</keyword>
<feature type="region of interest" description="Disordered" evidence="14">
    <location>
        <begin position="609"/>
        <end position="643"/>
    </location>
</feature>
<evidence type="ECO:0000259" key="15">
    <source>
        <dbReference type="Pfam" id="PF00905"/>
    </source>
</evidence>
<name>A0A849L0W1_9RHOB</name>
<evidence type="ECO:0000256" key="5">
    <source>
        <dbReference type="ARBA" id="ARBA00022645"/>
    </source>
</evidence>
<dbReference type="Gene3D" id="3.30.1390.30">
    <property type="entry name" value="Penicillin-binding protein 2a, domain 3"/>
    <property type="match status" value="1"/>
</dbReference>
<evidence type="ECO:0000256" key="10">
    <source>
        <dbReference type="ARBA" id="ARBA00022984"/>
    </source>
</evidence>
<feature type="compositionally biased region" description="Basic and acidic residues" evidence="14">
    <location>
        <begin position="615"/>
        <end position="628"/>
    </location>
</feature>
<accession>A0A849L0W1</accession>
<evidence type="ECO:0000313" key="18">
    <source>
        <dbReference type="Proteomes" id="UP000572377"/>
    </source>
</evidence>
<feature type="domain" description="Penicillin-binding protein transpeptidase" evidence="15">
    <location>
        <begin position="266"/>
        <end position="599"/>
    </location>
</feature>
<keyword evidence="7" id="KW-0812">Transmembrane</keyword>
<comment type="caution">
    <text evidence="17">The sequence shown here is derived from an EMBL/GenBank/DDBJ whole genome shotgun (WGS) entry which is preliminary data.</text>
</comment>
<dbReference type="SUPFAM" id="SSF56519">
    <property type="entry name" value="Penicillin binding protein dimerisation domain"/>
    <property type="match status" value="1"/>
</dbReference>
<feature type="domain" description="Penicillin-binding protein dimerisation" evidence="16">
    <location>
        <begin position="59"/>
        <end position="232"/>
    </location>
</feature>
<evidence type="ECO:0000259" key="16">
    <source>
        <dbReference type="Pfam" id="PF03717"/>
    </source>
</evidence>
<dbReference type="Pfam" id="PF00905">
    <property type="entry name" value="Transpeptidase"/>
    <property type="match status" value="1"/>
</dbReference>
<dbReference type="Proteomes" id="UP000572377">
    <property type="component" value="Unassembled WGS sequence"/>
</dbReference>
<dbReference type="GO" id="GO:0009252">
    <property type="term" value="P:peptidoglycan biosynthetic process"/>
    <property type="evidence" value="ECO:0007669"/>
    <property type="project" value="UniProtKB-KW"/>
</dbReference>
<evidence type="ECO:0000256" key="12">
    <source>
        <dbReference type="ARBA" id="ARBA00023136"/>
    </source>
</evidence>
<dbReference type="PANTHER" id="PTHR30627">
    <property type="entry name" value="PEPTIDOGLYCAN D,D-TRANSPEPTIDASE"/>
    <property type="match status" value="1"/>
</dbReference>
<organism evidence="17 18">
    <name type="scientific">Halovulum dunhuangense</name>
    <dbReference type="NCBI Taxonomy" id="1505036"/>
    <lineage>
        <taxon>Bacteria</taxon>
        <taxon>Pseudomonadati</taxon>
        <taxon>Pseudomonadota</taxon>
        <taxon>Alphaproteobacteria</taxon>
        <taxon>Rhodobacterales</taxon>
        <taxon>Paracoccaceae</taxon>
        <taxon>Halovulum</taxon>
    </lineage>
</organism>
<dbReference type="Pfam" id="PF03717">
    <property type="entry name" value="PBP_dimer"/>
    <property type="match status" value="1"/>
</dbReference>
<dbReference type="AlphaFoldDB" id="A0A849L0W1"/>
<gene>
    <name evidence="17" type="primary">mrdA</name>
    <name evidence="17" type="ORF">HMH01_05555</name>
</gene>
<evidence type="ECO:0000313" key="17">
    <source>
        <dbReference type="EMBL" id="NNU79901.1"/>
    </source>
</evidence>
<dbReference type="GO" id="GO:0006508">
    <property type="term" value="P:proteolysis"/>
    <property type="evidence" value="ECO:0007669"/>
    <property type="project" value="UniProtKB-KW"/>
</dbReference>
<evidence type="ECO:0000256" key="6">
    <source>
        <dbReference type="ARBA" id="ARBA00022670"/>
    </source>
</evidence>
<keyword evidence="18" id="KW-1185">Reference proteome</keyword>
<dbReference type="SUPFAM" id="SSF56601">
    <property type="entry name" value="beta-lactamase/transpeptidase-like"/>
    <property type="match status" value="1"/>
</dbReference>
<evidence type="ECO:0000256" key="11">
    <source>
        <dbReference type="ARBA" id="ARBA00022989"/>
    </source>
</evidence>
<keyword evidence="10" id="KW-0573">Peptidoglycan synthesis</keyword>
<proteinExistence type="predicted"/>
<dbReference type="GO" id="GO:0008360">
    <property type="term" value="P:regulation of cell shape"/>
    <property type="evidence" value="ECO:0007669"/>
    <property type="project" value="UniProtKB-KW"/>
</dbReference>
<dbReference type="EMBL" id="JABFBC010000001">
    <property type="protein sequence ID" value="NNU79901.1"/>
    <property type="molecule type" value="Genomic_DNA"/>
</dbReference>
<dbReference type="NCBIfam" id="TIGR03423">
    <property type="entry name" value="pbp2_mrdA"/>
    <property type="match status" value="1"/>
</dbReference>
<dbReference type="InterPro" id="IPR036138">
    <property type="entry name" value="PBP_dimer_sf"/>
</dbReference>
<dbReference type="GO" id="GO:0008658">
    <property type="term" value="F:penicillin binding"/>
    <property type="evidence" value="ECO:0007669"/>
    <property type="project" value="InterPro"/>
</dbReference>
<evidence type="ECO:0000256" key="9">
    <source>
        <dbReference type="ARBA" id="ARBA00022960"/>
    </source>
</evidence>
<evidence type="ECO:0000256" key="1">
    <source>
        <dbReference type="ARBA" id="ARBA00004167"/>
    </source>
</evidence>
<evidence type="ECO:0000256" key="7">
    <source>
        <dbReference type="ARBA" id="ARBA00022692"/>
    </source>
</evidence>
<dbReference type="InterPro" id="IPR050515">
    <property type="entry name" value="Beta-lactam/transpept"/>
</dbReference>
<dbReference type="Gene3D" id="3.40.710.10">
    <property type="entry name" value="DD-peptidase/beta-lactamase superfamily"/>
    <property type="match status" value="1"/>
</dbReference>
<evidence type="ECO:0000256" key="13">
    <source>
        <dbReference type="ARBA" id="ARBA00023316"/>
    </source>
</evidence>
<keyword evidence="9" id="KW-0133">Cell shape</keyword>
<keyword evidence="6" id="KW-0645">Protease</keyword>
<evidence type="ECO:0000256" key="8">
    <source>
        <dbReference type="ARBA" id="ARBA00022801"/>
    </source>
</evidence>
<dbReference type="GO" id="GO:0071972">
    <property type="term" value="F:peptidoglycan L,D-transpeptidase activity"/>
    <property type="evidence" value="ECO:0007669"/>
    <property type="project" value="TreeGrafter"/>
</dbReference>
<dbReference type="GO" id="GO:0009002">
    <property type="term" value="F:serine-type D-Ala-D-Ala carboxypeptidase activity"/>
    <property type="evidence" value="ECO:0007669"/>
    <property type="project" value="UniProtKB-EC"/>
</dbReference>
<evidence type="ECO:0000256" key="3">
    <source>
        <dbReference type="ARBA" id="ARBA00022475"/>
    </source>
</evidence>
<evidence type="ECO:0000256" key="14">
    <source>
        <dbReference type="SAM" id="MobiDB-lite"/>
    </source>
</evidence>
<keyword evidence="13" id="KW-0961">Cell wall biogenesis/degradation</keyword>
<dbReference type="InterPro" id="IPR005311">
    <property type="entry name" value="PBP_dimer"/>
</dbReference>
<dbReference type="InterPro" id="IPR012338">
    <property type="entry name" value="Beta-lactam/transpept-like"/>
</dbReference>
<dbReference type="GO" id="GO:0071555">
    <property type="term" value="P:cell wall organization"/>
    <property type="evidence" value="ECO:0007669"/>
    <property type="project" value="UniProtKB-KW"/>
</dbReference>
<dbReference type="InterPro" id="IPR001460">
    <property type="entry name" value="PCN-bd_Tpept"/>
</dbReference>